<keyword evidence="4" id="KW-1185">Reference proteome</keyword>
<dbReference type="Gene3D" id="1.10.760.10">
    <property type="entry name" value="Cytochrome c-like domain"/>
    <property type="match status" value="1"/>
</dbReference>
<feature type="signal peptide" evidence="1">
    <location>
        <begin position="1"/>
        <end position="19"/>
    </location>
</feature>
<dbReference type="RefSeq" id="WP_073086057.1">
    <property type="nucleotide sequence ID" value="NZ_FQWS01000002.1"/>
</dbReference>
<dbReference type="STRING" id="1089305.SAMN05444148_2025"/>
<dbReference type="EMBL" id="FQWS01000002">
    <property type="protein sequence ID" value="SHH44197.1"/>
    <property type="molecule type" value="Genomic_DNA"/>
</dbReference>
<protein>
    <submittedName>
        <fullName evidence="3">Haem-binding domain-containing protein</fullName>
    </submittedName>
</protein>
<feature type="domain" description="Haem-binding" evidence="2">
    <location>
        <begin position="13"/>
        <end position="148"/>
    </location>
</feature>
<evidence type="ECO:0000313" key="3">
    <source>
        <dbReference type="EMBL" id="SHH44197.1"/>
    </source>
</evidence>
<reference evidence="4" key="1">
    <citation type="submission" date="2016-11" db="EMBL/GenBank/DDBJ databases">
        <authorList>
            <person name="Varghese N."/>
            <person name="Submissions S."/>
        </authorList>
    </citation>
    <scope>NUCLEOTIDE SEQUENCE [LARGE SCALE GENOMIC DNA]</scope>
    <source>
        <strain evidence="4">DSM 25330</strain>
    </source>
</reference>
<dbReference type="OrthoDB" id="196738at2"/>
<proteinExistence type="predicted"/>
<feature type="chain" id="PRO_5009913828" evidence="1">
    <location>
        <begin position="20"/>
        <end position="159"/>
    </location>
</feature>
<keyword evidence="1" id="KW-0732">Signal</keyword>
<dbReference type="GO" id="GO:0009055">
    <property type="term" value="F:electron transfer activity"/>
    <property type="evidence" value="ECO:0007669"/>
    <property type="project" value="InterPro"/>
</dbReference>
<dbReference type="AlphaFoldDB" id="A0A1M5T084"/>
<evidence type="ECO:0000313" key="4">
    <source>
        <dbReference type="Proteomes" id="UP000184522"/>
    </source>
</evidence>
<dbReference type="Pfam" id="PF14376">
    <property type="entry name" value="Haem_bd"/>
    <property type="match status" value="1"/>
</dbReference>
<dbReference type="GO" id="GO:0020037">
    <property type="term" value="F:heme binding"/>
    <property type="evidence" value="ECO:0007669"/>
    <property type="project" value="InterPro"/>
</dbReference>
<accession>A0A1M5T084</accession>
<evidence type="ECO:0000259" key="2">
    <source>
        <dbReference type="SMART" id="SM01235"/>
    </source>
</evidence>
<sequence>MKKLLKKLGLALLIVFVLAQFFGPEKNQGDLASVDAFLAETNPPEDVKVILKNACFDCHSDNTTYPWYNAITPVNYWLNDHIKHGKGHFNVSKWNDYSLKKKDHKLDELIEEVEEKEMPLPSYTWTHGDADLSPEQIEAVVTWAKQVRTKYALQIKQPQ</sequence>
<dbReference type="SMART" id="SM01235">
    <property type="entry name" value="Haem_bd"/>
    <property type="match status" value="1"/>
</dbReference>
<gene>
    <name evidence="3" type="ORF">SAMN05444148_2025</name>
</gene>
<organism evidence="3 4">
    <name type="scientific">Winogradskyella jejuensis</name>
    <dbReference type="NCBI Taxonomy" id="1089305"/>
    <lineage>
        <taxon>Bacteria</taxon>
        <taxon>Pseudomonadati</taxon>
        <taxon>Bacteroidota</taxon>
        <taxon>Flavobacteriia</taxon>
        <taxon>Flavobacteriales</taxon>
        <taxon>Flavobacteriaceae</taxon>
        <taxon>Winogradskyella</taxon>
    </lineage>
</organism>
<dbReference type="Proteomes" id="UP000184522">
    <property type="component" value="Unassembled WGS sequence"/>
</dbReference>
<name>A0A1M5T084_9FLAO</name>
<dbReference type="InterPro" id="IPR036909">
    <property type="entry name" value="Cyt_c-like_dom_sf"/>
</dbReference>
<dbReference type="InterPro" id="IPR025992">
    <property type="entry name" value="Haem-bd"/>
</dbReference>
<evidence type="ECO:0000256" key="1">
    <source>
        <dbReference type="SAM" id="SignalP"/>
    </source>
</evidence>